<organism evidence="1 2">
    <name type="scientific">Paramuricea clavata</name>
    <name type="common">Red gorgonian</name>
    <name type="synonym">Violescent sea-whip</name>
    <dbReference type="NCBI Taxonomy" id="317549"/>
    <lineage>
        <taxon>Eukaryota</taxon>
        <taxon>Metazoa</taxon>
        <taxon>Cnidaria</taxon>
        <taxon>Anthozoa</taxon>
        <taxon>Octocorallia</taxon>
        <taxon>Malacalcyonacea</taxon>
        <taxon>Plexauridae</taxon>
        <taxon>Paramuricea</taxon>
    </lineage>
</organism>
<name>A0A6S7K8V8_PARCT</name>
<proteinExistence type="predicted"/>
<gene>
    <name evidence="1" type="ORF">PACLA_8A011295</name>
</gene>
<evidence type="ECO:0000313" key="2">
    <source>
        <dbReference type="Proteomes" id="UP001152795"/>
    </source>
</evidence>
<keyword evidence="2" id="KW-1185">Reference proteome</keyword>
<dbReference type="EMBL" id="CACRXK020029430">
    <property type="protein sequence ID" value="CAB4042076.1"/>
    <property type="molecule type" value="Genomic_DNA"/>
</dbReference>
<accession>A0A6S7K8V8</accession>
<protein>
    <submittedName>
        <fullName evidence="1">Uncharacterized protein</fullName>
    </submittedName>
</protein>
<reference evidence="1" key="1">
    <citation type="submission" date="2020-04" db="EMBL/GenBank/DDBJ databases">
        <authorList>
            <person name="Alioto T."/>
            <person name="Alioto T."/>
            <person name="Gomez Garrido J."/>
        </authorList>
    </citation>
    <scope>NUCLEOTIDE SEQUENCE</scope>
    <source>
        <strain evidence="1">A484AB</strain>
    </source>
</reference>
<dbReference type="Proteomes" id="UP001152795">
    <property type="component" value="Unassembled WGS sequence"/>
</dbReference>
<evidence type="ECO:0000313" key="1">
    <source>
        <dbReference type="EMBL" id="CAB4042076.1"/>
    </source>
</evidence>
<sequence>MVIETLTNALRKDPKIEGITIPGSPVESKISVYADDGTLTLKDDLSATRAFDQIERFEPASGLRKTEGTFVGQQVGRQHGPIPIEWKMESVRVLGTNIGHNMQQDWETPTTKIEETLERWSKRL</sequence>
<comment type="caution">
    <text evidence="1">The sequence shown here is derived from an EMBL/GenBank/DDBJ whole genome shotgun (WGS) entry which is preliminary data.</text>
</comment>
<dbReference type="AlphaFoldDB" id="A0A6S7K8V8"/>